<dbReference type="Proteomes" id="UP001157502">
    <property type="component" value="Chromosome 36"/>
</dbReference>
<keyword evidence="2" id="KW-1185">Reference proteome</keyword>
<proteinExistence type="predicted"/>
<gene>
    <name evidence="1" type="ORF">DPEC_G00351000</name>
</gene>
<organism evidence="1 2">
    <name type="scientific">Dallia pectoralis</name>
    <name type="common">Alaska blackfish</name>
    <dbReference type="NCBI Taxonomy" id="75939"/>
    <lineage>
        <taxon>Eukaryota</taxon>
        <taxon>Metazoa</taxon>
        <taxon>Chordata</taxon>
        <taxon>Craniata</taxon>
        <taxon>Vertebrata</taxon>
        <taxon>Euteleostomi</taxon>
        <taxon>Actinopterygii</taxon>
        <taxon>Neopterygii</taxon>
        <taxon>Teleostei</taxon>
        <taxon>Protacanthopterygii</taxon>
        <taxon>Esociformes</taxon>
        <taxon>Umbridae</taxon>
        <taxon>Dallia</taxon>
    </lineage>
</organism>
<reference evidence="1" key="1">
    <citation type="submission" date="2021-05" db="EMBL/GenBank/DDBJ databases">
        <authorList>
            <person name="Pan Q."/>
            <person name="Jouanno E."/>
            <person name="Zahm M."/>
            <person name="Klopp C."/>
            <person name="Cabau C."/>
            <person name="Louis A."/>
            <person name="Berthelot C."/>
            <person name="Parey E."/>
            <person name="Roest Crollius H."/>
            <person name="Montfort J."/>
            <person name="Robinson-Rechavi M."/>
            <person name="Bouchez O."/>
            <person name="Lampietro C."/>
            <person name="Lopez Roques C."/>
            <person name="Donnadieu C."/>
            <person name="Postlethwait J."/>
            <person name="Bobe J."/>
            <person name="Dillon D."/>
            <person name="Chandos A."/>
            <person name="von Hippel F."/>
            <person name="Guiguen Y."/>
        </authorList>
    </citation>
    <scope>NUCLEOTIDE SEQUENCE</scope>
    <source>
        <strain evidence="1">YG-Jan2019</strain>
    </source>
</reference>
<accession>A0ACC2F281</accession>
<evidence type="ECO:0000313" key="1">
    <source>
        <dbReference type="EMBL" id="KAJ7985335.1"/>
    </source>
</evidence>
<evidence type="ECO:0000313" key="2">
    <source>
        <dbReference type="Proteomes" id="UP001157502"/>
    </source>
</evidence>
<protein>
    <submittedName>
        <fullName evidence="1">Uncharacterized protein</fullName>
    </submittedName>
</protein>
<sequence length="125" mass="13926">MVADVCINTDKTQSDPQNGEVLQLLTILWDSSSVVSSAHFLPKPRMQGFSVAVAVAFVLVCICINESTALPSNQEEILDTQDNDVEQSGSWSVDLEDHLRQKRASSKCKWCCNCCHRSWCGWCCK</sequence>
<comment type="caution">
    <text evidence="1">The sequence shown here is derived from an EMBL/GenBank/DDBJ whole genome shotgun (WGS) entry which is preliminary data.</text>
</comment>
<dbReference type="EMBL" id="CM055763">
    <property type="protein sequence ID" value="KAJ7985335.1"/>
    <property type="molecule type" value="Genomic_DNA"/>
</dbReference>
<name>A0ACC2F281_DALPE</name>